<accession>A0AA38NTU8</accession>
<dbReference type="GO" id="GO:0006412">
    <property type="term" value="P:translation"/>
    <property type="evidence" value="ECO:0007669"/>
    <property type="project" value="InterPro"/>
</dbReference>
<dbReference type="AlphaFoldDB" id="A0AA38NTU8"/>
<dbReference type="SUPFAM" id="SSF57840">
    <property type="entry name" value="Ribosomal protein L36"/>
    <property type="match status" value="1"/>
</dbReference>
<evidence type="ECO:0000256" key="1">
    <source>
        <dbReference type="ARBA" id="ARBA00007645"/>
    </source>
</evidence>
<evidence type="ECO:0000256" key="2">
    <source>
        <dbReference type="ARBA" id="ARBA00022980"/>
    </source>
</evidence>
<dbReference type="GO" id="GO:0003735">
    <property type="term" value="F:structural constituent of ribosome"/>
    <property type="evidence" value="ECO:0007669"/>
    <property type="project" value="InterPro"/>
</dbReference>
<dbReference type="PANTHER" id="PTHR18804">
    <property type="entry name" value="RIBOSOMAL PROTEIN"/>
    <property type="match status" value="1"/>
</dbReference>
<name>A0AA38NTU8_9AGAR</name>
<dbReference type="InterPro" id="IPR035977">
    <property type="entry name" value="Ribosomal_bL36_sp"/>
</dbReference>
<proteinExistence type="inferred from homology"/>
<dbReference type="EMBL" id="MU793246">
    <property type="protein sequence ID" value="KAJ3790969.1"/>
    <property type="molecule type" value="Genomic_DNA"/>
</dbReference>
<dbReference type="NCBIfam" id="TIGR01022">
    <property type="entry name" value="rpmJ_bact"/>
    <property type="match status" value="1"/>
</dbReference>
<evidence type="ECO:0000313" key="6">
    <source>
        <dbReference type="Proteomes" id="UP001163798"/>
    </source>
</evidence>
<organism evidence="5 6">
    <name type="scientific">Lentinula aff. detonsa</name>
    <dbReference type="NCBI Taxonomy" id="2804958"/>
    <lineage>
        <taxon>Eukaryota</taxon>
        <taxon>Fungi</taxon>
        <taxon>Dikarya</taxon>
        <taxon>Basidiomycota</taxon>
        <taxon>Agaricomycotina</taxon>
        <taxon>Agaricomycetes</taxon>
        <taxon>Agaricomycetidae</taxon>
        <taxon>Agaricales</taxon>
        <taxon>Marasmiineae</taxon>
        <taxon>Omphalotaceae</taxon>
        <taxon>Lentinula</taxon>
    </lineage>
</organism>
<keyword evidence="6" id="KW-1185">Reference proteome</keyword>
<evidence type="ECO:0000256" key="4">
    <source>
        <dbReference type="RuleBase" id="RU000570"/>
    </source>
</evidence>
<comment type="caution">
    <text evidence="5">The sequence shown here is derived from an EMBL/GenBank/DDBJ whole genome shotgun (WGS) entry which is preliminary data.</text>
</comment>
<dbReference type="InterPro" id="IPR000473">
    <property type="entry name" value="Ribosomal_bL36"/>
</dbReference>
<evidence type="ECO:0000256" key="3">
    <source>
        <dbReference type="ARBA" id="ARBA00023274"/>
    </source>
</evidence>
<dbReference type="InterPro" id="IPR052010">
    <property type="entry name" value="Ribosomal_LSU_bL36"/>
</dbReference>
<keyword evidence="3 4" id="KW-0687">Ribonucleoprotein</keyword>
<dbReference type="HAMAP" id="MF_00251">
    <property type="entry name" value="Ribosomal_bL36"/>
    <property type="match status" value="1"/>
</dbReference>
<evidence type="ECO:0000313" key="5">
    <source>
        <dbReference type="EMBL" id="KAJ3790969.1"/>
    </source>
</evidence>
<sequence>MFRALLASSRPLLSRLGPHTFSRQLLHVHRPHTGITAPQLTRGMKVRSSVKVMCDGCSIVRRKGRVYVVCSKNPKHKQVRASSLDTVYSTETYVYLHSGRDRKKCPLFVFSLHLKGGDILYDTNMQQRGSYTWCMIRRRDMWRG</sequence>
<dbReference type="Pfam" id="PF00444">
    <property type="entry name" value="Ribosomal_L36"/>
    <property type="match status" value="1"/>
</dbReference>
<dbReference type="Proteomes" id="UP001163798">
    <property type="component" value="Unassembled WGS sequence"/>
</dbReference>
<gene>
    <name evidence="5" type="ORF">GGU10DRAFT_302246</name>
</gene>
<comment type="similarity">
    <text evidence="1 4">Belongs to the bacterial ribosomal protein bL36 family.</text>
</comment>
<dbReference type="GO" id="GO:1990904">
    <property type="term" value="C:ribonucleoprotein complex"/>
    <property type="evidence" value="ECO:0007669"/>
    <property type="project" value="UniProtKB-KW"/>
</dbReference>
<keyword evidence="2 4" id="KW-0689">Ribosomal protein</keyword>
<protein>
    <recommendedName>
        <fullName evidence="4">Ribosomal protein</fullName>
    </recommendedName>
</protein>
<reference evidence="5" key="1">
    <citation type="submission" date="2022-08" db="EMBL/GenBank/DDBJ databases">
        <authorList>
            <consortium name="DOE Joint Genome Institute"/>
            <person name="Min B."/>
            <person name="Riley R."/>
            <person name="Sierra-Patev S."/>
            <person name="Naranjo-Ortiz M."/>
            <person name="Looney B."/>
            <person name="Konkel Z."/>
            <person name="Slot J.C."/>
            <person name="Sakamoto Y."/>
            <person name="Steenwyk J.L."/>
            <person name="Rokas A."/>
            <person name="Carro J."/>
            <person name="Camarero S."/>
            <person name="Ferreira P."/>
            <person name="Molpeceres G."/>
            <person name="Ruiz-Duenas F.J."/>
            <person name="Serrano A."/>
            <person name="Henrissat B."/>
            <person name="Drula E."/>
            <person name="Hughes K.W."/>
            <person name="Mata J.L."/>
            <person name="Ishikawa N.K."/>
            <person name="Vargas-Isla R."/>
            <person name="Ushijima S."/>
            <person name="Smith C.A."/>
            <person name="Ahrendt S."/>
            <person name="Andreopoulos W."/>
            <person name="He G."/>
            <person name="Labutti K."/>
            <person name="Lipzen A."/>
            <person name="Ng V."/>
            <person name="Sandor L."/>
            <person name="Barry K."/>
            <person name="Martinez A.T."/>
            <person name="Xiao Y."/>
            <person name="Gibbons J.G."/>
            <person name="Terashima K."/>
            <person name="Hibbett D.S."/>
            <person name="Grigoriev I.V."/>
        </authorList>
    </citation>
    <scope>NUCLEOTIDE SEQUENCE</scope>
    <source>
        <strain evidence="5">TFB10291</strain>
    </source>
</reference>
<dbReference type="PANTHER" id="PTHR18804:SF16">
    <property type="entry name" value="RIBOSOMAL PROTEIN"/>
    <property type="match status" value="1"/>
</dbReference>
<dbReference type="GO" id="GO:0005840">
    <property type="term" value="C:ribosome"/>
    <property type="evidence" value="ECO:0007669"/>
    <property type="project" value="UniProtKB-KW"/>
</dbReference>